<keyword evidence="1 3" id="KW-0560">Oxidoreductase</keyword>
<feature type="domain" description="FAD dependent oxidoreductase" evidence="2">
    <location>
        <begin position="9"/>
        <end position="347"/>
    </location>
</feature>
<dbReference type="Gene3D" id="3.50.50.60">
    <property type="entry name" value="FAD/NAD(P)-binding domain"/>
    <property type="match status" value="1"/>
</dbReference>
<dbReference type="PANTHER" id="PTHR13847">
    <property type="entry name" value="SARCOSINE DEHYDROGENASE-RELATED"/>
    <property type="match status" value="1"/>
</dbReference>
<comment type="caution">
    <text evidence="3">The sequence shown here is derived from an EMBL/GenBank/DDBJ whole genome shotgun (WGS) entry which is preliminary data.</text>
</comment>
<evidence type="ECO:0000256" key="1">
    <source>
        <dbReference type="ARBA" id="ARBA00023002"/>
    </source>
</evidence>
<organism evidence="3 4">
    <name type="scientific">Sphingobium subterraneum</name>
    <dbReference type="NCBI Taxonomy" id="627688"/>
    <lineage>
        <taxon>Bacteria</taxon>
        <taxon>Pseudomonadati</taxon>
        <taxon>Pseudomonadota</taxon>
        <taxon>Alphaproteobacteria</taxon>
        <taxon>Sphingomonadales</taxon>
        <taxon>Sphingomonadaceae</taxon>
        <taxon>Sphingobium</taxon>
    </lineage>
</organism>
<dbReference type="InterPro" id="IPR036188">
    <property type="entry name" value="FAD/NAD-bd_sf"/>
</dbReference>
<dbReference type="GO" id="GO:0016491">
    <property type="term" value="F:oxidoreductase activity"/>
    <property type="evidence" value="ECO:0007669"/>
    <property type="project" value="UniProtKB-KW"/>
</dbReference>
<dbReference type="EMBL" id="JACIJP010000004">
    <property type="protein sequence ID" value="MBB6124794.1"/>
    <property type="molecule type" value="Genomic_DNA"/>
</dbReference>
<dbReference type="SUPFAM" id="SSF51905">
    <property type="entry name" value="FAD/NAD(P)-binding domain"/>
    <property type="match status" value="1"/>
</dbReference>
<protein>
    <submittedName>
        <fullName evidence="3">D-arginine dehydrogenase</fullName>
        <ecNumber evidence="3">1.4.99.6</ecNumber>
    </submittedName>
</protein>
<evidence type="ECO:0000313" key="3">
    <source>
        <dbReference type="EMBL" id="MBB6124794.1"/>
    </source>
</evidence>
<dbReference type="AlphaFoldDB" id="A0A841J268"/>
<dbReference type="GO" id="GO:0005737">
    <property type="term" value="C:cytoplasm"/>
    <property type="evidence" value="ECO:0007669"/>
    <property type="project" value="TreeGrafter"/>
</dbReference>
<dbReference type="RefSeq" id="WP_184081273.1">
    <property type="nucleotide sequence ID" value="NZ_JACIJP010000004.1"/>
</dbReference>
<name>A0A841J268_9SPHN</name>
<proteinExistence type="predicted"/>
<evidence type="ECO:0000313" key="4">
    <source>
        <dbReference type="Proteomes" id="UP000552700"/>
    </source>
</evidence>
<dbReference type="Pfam" id="PF01266">
    <property type="entry name" value="DAO"/>
    <property type="match status" value="1"/>
</dbReference>
<evidence type="ECO:0000259" key="2">
    <source>
        <dbReference type="Pfam" id="PF01266"/>
    </source>
</evidence>
<keyword evidence="4" id="KW-1185">Reference proteome</keyword>
<accession>A0A841J268</accession>
<dbReference type="Gene3D" id="3.30.9.10">
    <property type="entry name" value="D-Amino Acid Oxidase, subunit A, domain 2"/>
    <property type="match status" value="1"/>
</dbReference>
<gene>
    <name evidence="3" type="ORF">FHS92_002547</name>
</gene>
<dbReference type="Proteomes" id="UP000552700">
    <property type="component" value="Unassembled WGS sequence"/>
</dbReference>
<dbReference type="EC" id="1.4.99.6" evidence="3"/>
<dbReference type="InterPro" id="IPR006076">
    <property type="entry name" value="FAD-dep_OxRdtase"/>
</dbReference>
<reference evidence="3 4" key="1">
    <citation type="submission" date="2020-08" db="EMBL/GenBank/DDBJ databases">
        <title>Genomic Encyclopedia of Type Strains, Phase IV (KMG-IV): sequencing the most valuable type-strain genomes for metagenomic binning, comparative biology and taxonomic classification.</title>
        <authorList>
            <person name="Goeker M."/>
        </authorList>
    </citation>
    <scope>NUCLEOTIDE SEQUENCE [LARGE SCALE GENOMIC DNA]</scope>
    <source>
        <strain evidence="3 4">DSM 102255</strain>
    </source>
</reference>
<dbReference type="PANTHER" id="PTHR13847:SF287">
    <property type="entry name" value="FAD-DEPENDENT OXIDOREDUCTASE DOMAIN-CONTAINING PROTEIN 1"/>
    <property type="match status" value="1"/>
</dbReference>
<sequence length="374" mass="39792">MPTDFPHFDALIIGAGMAGASLGAEIAADMAVLMIEQEDQPGYHATGRSVAFWSESYGGPLVRPLTQASLAALADPDPAFSEDSFLSPRGAVHIGNADDATLRDRMIAAFADNDLLVPMDRSALETRIPGLRPGWSTGVWEASTADIDVATLHAAYLRQFRQRGGTLWTDAALTSVERSSRGWTVLTAAGACTADILINAAGAWADPVARLCGVAPLGIQPLLRNVAQLRTDPAAPADLPLVLDLAEQFYFKPAGGGRIWLTPHDEHPALPCDAGPDDLAIATAIARFEQVVDWKVEAVERKWAGLRSFAPDRLPVYGFDRRTPGFFWFAGQGGFGIQTAPAAALLARARLTGAAPHAALSGIDLDRYDPARFG</sequence>